<feature type="transmembrane region" description="Helical" evidence="1">
    <location>
        <begin position="6"/>
        <end position="25"/>
    </location>
</feature>
<evidence type="ECO:0000313" key="3">
    <source>
        <dbReference type="Proteomes" id="UP000257144"/>
    </source>
</evidence>
<keyword evidence="3" id="KW-1185">Reference proteome</keyword>
<organism evidence="2 3">
    <name type="scientific">Neobacillus piezotolerans</name>
    <dbReference type="NCBI Taxonomy" id="2259171"/>
    <lineage>
        <taxon>Bacteria</taxon>
        <taxon>Bacillati</taxon>
        <taxon>Bacillota</taxon>
        <taxon>Bacilli</taxon>
        <taxon>Bacillales</taxon>
        <taxon>Bacillaceae</taxon>
        <taxon>Neobacillus</taxon>
    </lineage>
</organism>
<comment type="caution">
    <text evidence="2">The sequence shown here is derived from an EMBL/GenBank/DDBJ whole genome shotgun (WGS) entry which is preliminary data.</text>
</comment>
<feature type="transmembrane region" description="Helical" evidence="1">
    <location>
        <begin position="129"/>
        <end position="146"/>
    </location>
</feature>
<keyword evidence="1" id="KW-0472">Membrane</keyword>
<keyword evidence="1" id="KW-1133">Transmembrane helix</keyword>
<dbReference type="Proteomes" id="UP000257144">
    <property type="component" value="Unassembled WGS sequence"/>
</dbReference>
<evidence type="ECO:0000313" key="2">
    <source>
        <dbReference type="EMBL" id="RDU36265.1"/>
    </source>
</evidence>
<feature type="transmembrane region" description="Helical" evidence="1">
    <location>
        <begin position="262"/>
        <end position="287"/>
    </location>
</feature>
<feature type="transmembrane region" description="Helical" evidence="1">
    <location>
        <begin position="349"/>
        <end position="366"/>
    </location>
</feature>
<reference evidence="2 3" key="1">
    <citation type="submission" date="2018-07" db="EMBL/GenBank/DDBJ databases">
        <title>Bacillus sp. YLB-04 draft genome sequence.</title>
        <authorList>
            <person name="Yu L."/>
            <person name="Tang X."/>
        </authorList>
    </citation>
    <scope>NUCLEOTIDE SEQUENCE [LARGE SCALE GENOMIC DNA]</scope>
    <source>
        <strain evidence="2 3">YLB-04</strain>
    </source>
</reference>
<dbReference type="EMBL" id="QNQT01000006">
    <property type="protein sequence ID" value="RDU36265.1"/>
    <property type="molecule type" value="Genomic_DNA"/>
</dbReference>
<sequence length="482" mass="54033">MGERALQLYSLLAILIAAFALFYYINPYISSFDAADFALAINRFDLLAMQPHFPGYPYFILGGKIISFFTDNPAKALSLFNGLFYVTSLYPVYRMFKSLGTGNYSILATAALFTSSFLLVSVNQPMSEGAALASLWWFLWSLQTAFLKPAKKTIIPTLFWLGILLGIRLSYIPFVLGPGLLLLREWRSRGLKAGALIRYAAIAFLFQLIWVAGLIATEGSIKGFFTLALSFTGGHFEEWGGTAASSSAPIWERLYTLAAGNMFWTGMSAHSIFLACLFGILAIIGLYQITISKRLPDRFAIILIWLFSAYFLWALFAQNIEKARHALPLSGMAIIILMAVLLKEKPGKVVTILCTLLVAAQAYTGIKLLRMQSAEPPAVYQVAEYVGSMGEKVMVYTHEESRVFDYLRVPFSHKKIFTYDVFLYDSGLYEDYTILLTGKVAEGFMEQGVDIHGKIEEAGEFHSNPLFEPIYNDITLYRWKKN</sequence>
<feature type="transmembrane region" description="Helical" evidence="1">
    <location>
        <begin position="158"/>
        <end position="183"/>
    </location>
</feature>
<feature type="transmembrane region" description="Helical" evidence="1">
    <location>
        <begin position="104"/>
        <end position="122"/>
    </location>
</feature>
<feature type="transmembrane region" description="Helical" evidence="1">
    <location>
        <begin position="299"/>
        <end position="317"/>
    </location>
</feature>
<gene>
    <name evidence="2" type="ORF">DRW41_14675</name>
</gene>
<evidence type="ECO:0008006" key="4">
    <source>
        <dbReference type="Google" id="ProtNLM"/>
    </source>
</evidence>
<accession>A0A3D8GP56</accession>
<feature type="transmembrane region" description="Helical" evidence="1">
    <location>
        <begin position="323"/>
        <end position="342"/>
    </location>
</feature>
<feature type="transmembrane region" description="Helical" evidence="1">
    <location>
        <begin position="74"/>
        <end position="92"/>
    </location>
</feature>
<dbReference type="RefSeq" id="WP_115452753.1">
    <property type="nucleotide sequence ID" value="NZ_QNQT01000006.1"/>
</dbReference>
<feature type="transmembrane region" description="Helical" evidence="1">
    <location>
        <begin position="195"/>
        <end position="216"/>
    </location>
</feature>
<protein>
    <recommendedName>
        <fullName evidence="4">Glycosyltransferase RgtA/B/C/D-like domain-containing protein</fullName>
    </recommendedName>
</protein>
<proteinExistence type="predicted"/>
<keyword evidence="1" id="KW-0812">Transmembrane</keyword>
<evidence type="ECO:0000256" key="1">
    <source>
        <dbReference type="SAM" id="Phobius"/>
    </source>
</evidence>
<dbReference type="AlphaFoldDB" id="A0A3D8GP56"/>
<name>A0A3D8GP56_9BACI</name>